<keyword evidence="2" id="KW-1185">Reference proteome</keyword>
<protein>
    <submittedName>
        <fullName evidence="1">Uncharacterized protein</fullName>
    </submittedName>
</protein>
<reference evidence="1 2" key="1">
    <citation type="submission" date="2020-08" db="EMBL/GenBank/DDBJ databases">
        <title>Genomic Encyclopedia of Type Strains, Phase III (KMG-III): the genomes of soil and plant-associated and newly described type strains.</title>
        <authorList>
            <person name="Whitman W."/>
        </authorList>
    </citation>
    <scope>NUCLEOTIDE SEQUENCE [LARGE SCALE GENOMIC DNA]</scope>
    <source>
        <strain evidence="1 2">CECT 5862</strain>
    </source>
</reference>
<comment type="caution">
    <text evidence="1">The sequence shown here is derived from an EMBL/GenBank/DDBJ whole genome shotgun (WGS) entry which is preliminary data.</text>
</comment>
<dbReference type="RefSeq" id="WP_183603483.1">
    <property type="nucleotide sequence ID" value="NZ_JACHXK010000018.1"/>
</dbReference>
<gene>
    <name evidence="1" type="ORF">FHS18_005517</name>
</gene>
<evidence type="ECO:0000313" key="1">
    <source>
        <dbReference type="EMBL" id="MBB3113405.1"/>
    </source>
</evidence>
<name>A0A7W5B2U4_9BACL</name>
<proteinExistence type="predicted"/>
<dbReference type="EMBL" id="JACHXK010000018">
    <property type="protein sequence ID" value="MBB3113405.1"/>
    <property type="molecule type" value="Genomic_DNA"/>
</dbReference>
<organism evidence="1 2">
    <name type="scientific">Paenibacillus phyllosphaerae</name>
    <dbReference type="NCBI Taxonomy" id="274593"/>
    <lineage>
        <taxon>Bacteria</taxon>
        <taxon>Bacillati</taxon>
        <taxon>Bacillota</taxon>
        <taxon>Bacilli</taxon>
        <taxon>Bacillales</taxon>
        <taxon>Paenibacillaceae</taxon>
        <taxon>Paenibacillus</taxon>
    </lineage>
</organism>
<accession>A0A7W5B2U4</accession>
<evidence type="ECO:0000313" key="2">
    <source>
        <dbReference type="Proteomes" id="UP000570361"/>
    </source>
</evidence>
<dbReference type="AlphaFoldDB" id="A0A7W5B2U4"/>
<dbReference type="Proteomes" id="UP000570361">
    <property type="component" value="Unassembled WGS sequence"/>
</dbReference>
<sequence>MPINIDIELIEDFRDVVNDNPFFRYKYKNIDGKNKLNAICSAMDWITVTADGLCNIEPSPKIGIGYDHLETLNLMQYIISIDVLVDAIIQLHRALITPYPLKNDKSIFSQSKLNDDTYFKHIRAVFGTHPVNLDSIDGVKPNTEERFFASWPAKAPGHGDFMVYVYSNNPDKSEKLNPISINIEQLNRYAELRYQLLIPLKGFIDSFMDNHTETKKTEPIPKTYSDPIDFADNLIKESIDRFGPKYGHHHKLAFIRRLLSIGISPSADSNTTKLVANYKSSLIKNLNNIHDDLQKMDIQHNWDYSACGYEFEKIGSYFAAGNPIGMMLFEELANTGPLPRYLIDSNKDEQQLILESYLHHACIENAATPVNFKFFQSIKITVE</sequence>